<name>A0ABU8XDD6_9BURK</name>
<dbReference type="EMBL" id="JBBKZS010000013">
    <property type="protein sequence ID" value="MEJ8857847.1"/>
    <property type="molecule type" value="Genomic_DNA"/>
</dbReference>
<gene>
    <name evidence="1" type="ORF">WKW79_24975</name>
</gene>
<organism evidence="1 2">
    <name type="scientific">Variovorax robiniae</name>
    <dbReference type="NCBI Taxonomy" id="1836199"/>
    <lineage>
        <taxon>Bacteria</taxon>
        <taxon>Pseudomonadati</taxon>
        <taxon>Pseudomonadota</taxon>
        <taxon>Betaproteobacteria</taxon>
        <taxon>Burkholderiales</taxon>
        <taxon>Comamonadaceae</taxon>
        <taxon>Variovorax</taxon>
    </lineage>
</organism>
<reference evidence="1 2" key="1">
    <citation type="submission" date="2024-03" db="EMBL/GenBank/DDBJ databases">
        <title>Novel species of the genus Variovorax.</title>
        <authorList>
            <person name="Liu Q."/>
            <person name="Xin Y.-H."/>
        </authorList>
    </citation>
    <scope>NUCLEOTIDE SEQUENCE [LARGE SCALE GENOMIC DNA]</scope>
    <source>
        <strain evidence="1 2">KACC 18901</strain>
    </source>
</reference>
<sequence length="120" mass="13070">MAGLSSGEKESIRKLIVDFFSFAGVPTTSWDGTVNECVAGVFTTMYRETVKCSKAMAFVPEPPMGPASYLWLATQLGGGAFKRIQGKLSQTCARQVINLYRSDLQMASMGVSSLRFAKWA</sequence>
<dbReference type="Proteomes" id="UP001367030">
    <property type="component" value="Unassembled WGS sequence"/>
</dbReference>
<keyword evidence="2" id="KW-1185">Reference proteome</keyword>
<proteinExistence type="predicted"/>
<evidence type="ECO:0000313" key="1">
    <source>
        <dbReference type="EMBL" id="MEJ8857847.1"/>
    </source>
</evidence>
<protein>
    <submittedName>
        <fullName evidence="1">Uncharacterized protein</fullName>
    </submittedName>
</protein>
<dbReference type="RefSeq" id="WP_340337916.1">
    <property type="nucleotide sequence ID" value="NZ_JBBKZS010000013.1"/>
</dbReference>
<accession>A0ABU8XDD6</accession>
<comment type="caution">
    <text evidence="1">The sequence shown here is derived from an EMBL/GenBank/DDBJ whole genome shotgun (WGS) entry which is preliminary data.</text>
</comment>
<evidence type="ECO:0000313" key="2">
    <source>
        <dbReference type="Proteomes" id="UP001367030"/>
    </source>
</evidence>